<comment type="caution">
    <text evidence="2">The sequence shown here is derived from an EMBL/GenBank/DDBJ whole genome shotgun (WGS) entry which is preliminary data.</text>
</comment>
<reference evidence="2 3" key="1">
    <citation type="submission" date="2020-02" db="EMBL/GenBank/DDBJ databases">
        <authorList>
            <person name="Ma Q."/>
            <person name="Huang Y."/>
            <person name="Song X."/>
            <person name="Pei D."/>
        </authorList>
    </citation>
    <scope>NUCLEOTIDE SEQUENCE [LARGE SCALE GENOMIC DNA]</scope>
    <source>
        <strain evidence="2">Sxm20200214</strain>
        <tissue evidence="2">Leaf</tissue>
    </source>
</reference>
<dbReference type="EMBL" id="JAAMPC010000007">
    <property type="protein sequence ID" value="KAG2304812.1"/>
    <property type="molecule type" value="Genomic_DNA"/>
</dbReference>
<keyword evidence="1" id="KW-0472">Membrane</keyword>
<protein>
    <submittedName>
        <fullName evidence="2">Uncharacterized protein</fullName>
    </submittedName>
</protein>
<keyword evidence="1" id="KW-0812">Transmembrane</keyword>
<keyword evidence="1" id="KW-1133">Transmembrane helix</keyword>
<sequence>MAPSVQPSSSPLRTSEGDEKYANVKWEELGFSLIRQIACMWPSADKERVSLKGRLFLTVTFQSALVVLFSIMARCSLLSFNLF</sequence>
<dbReference type="Proteomes" id="UP000886595">
    <property type="component" value="Unassembled WGS sequence"/>
</dbReference>
<feature type="transmembrane region" description="Helical" evidence="1">
    <location>
        <begin position="55"/>
        <end position="80"/>
    </location>
</feature>
<accession>A0A8X7SF11</accession>
<organism evidence="2 3">
    <name type="scientific">Brassica carinata</name>
    <name type="common">Ethiopian mustard</name>
    <name type="synonym">Abyssinian cabbage</name>
    <dbReference type="NCBI Taxonomy" id="52824"/>
    <lineage>
        <taxon>Eukaryota</taxon>
        <taxon>Viridiplantae</taxon>
        <taxon>Streptophyta</taxon>
        <taxon>Embryophyta</taxon>
        <taxon>Tracheophyta</taxon>
        <taxon>Spermatophyta</taxon>
        <taxon>Magnoliopsida</taxon>
        <taxon>eudicotyledons</taxon>
        <taxon>Gunneridae</taxon>
        <taxon>Pentapetalae</taxon>
        <taxon>rosids</taxon>
        <taxon>malvids</taxon>
        <taxon>Brassicales</taxon>
        <taxon>Brassicaceae</taxon>
        <taxon>Brassiceae</taxon>
        <taxon>Brassica</taxon>
    </lineage>
</organism>
<dbReference type="AlphaFoldDB" id="A0A8X7SF11"/>
<gene>
    <name evidence="2" type="ORF">Bca52824_033463</name>
</gene>
<evidence type="ECO:0000313" key="2">
    <source>
        <dbReference type="EMBL" id="KAG2304812.1"/>
    </source>
</evidence>
<evidence type="ECO:0000313" key="3">
    <source>
        <dbReference type="Proteomes" id="UP000886595"/>
    </source>
</evidence>
<proteinExistence type="predicted"/>
<keyword evidence="3" id="KW-1185">Reference proteome</keyword>
<name>A0A8X7SF11_BRACI</name>
<evidence type="ECO:0000256" key="1">
    <source>
        <dbReference type="SAM" id="Phobius"/>
    </source>
</evidence>